<name>A0A9Q0EB45_9TELE</name>
<organism evidence="2 3">
    <name type="scientific">Muraenolepis orangiensis</name>
    <name type="common">Patagonian moray cod</name>
    <dbReference type="NCBI Taxonomy" id="630683"/>
    <lineage>
        <taxon>Eukaryota</taxon>
        <taxon>Metazoa</taxon>
        <taxon>Chordata</taxon>
        <taxon>Craniata</taxon>
        <taxon>Vertebrata</taxon>
        <taxon>Euteleostomi</taxon>
        <taxon>Actinopterygii</taxon>
        <taxon>Neopterygii</taxon>
        <taxon>Teleostei</taxon>
        <taxon>Neoteleostei</taxon>
        <taxon>Acanthomorphata</taxon>
        <taxon>Zeiogadaria</taxon>
        <taxon>Gadariae</taxon>
        <taxon>Gadiformes</taxon>
        <taxon>Muraenolepidoidei</taxon>
        <taxon>Muraenolepididae</taxon>
        <taxon>Muraenolepis</taxon>
    </lineage>
</organism>
<dbReference type="Pfam" id="PF09588">
    <property type="entry name" value="YqaJ"/>
    <property type="match status" value="1"/>
</dbReference>
<dbReference type="InterPro" id="IPR011604">
    <property type="entry name" value="PDDEXK-like_dom_sf"/>
</dbReference>
<dbReference type="InterPro" id="IPR051703">
    <property type="entry name" value="NF-kappa-B_Signaling_Reg"/>
</dbReference>
<proteinExistence type="predicted"/>
<comment type="caution">
    <text evidence="2">The sequence shown here is derived from an EMBL/GenBank/DDBJ whole genome shotgun (WGS) entry which is preliminary data.</text>
</comment>
<dbReference type="PANTHER" id="PTHR46609:SF7">
    <property type="match status" value="1"/>
</dbReference>
<sequence>MKGVRQTPAMKRGIDLEPEVLQQYSDMCNVNVLPSGFVVHPDASYLGASPDAKIYDPTANPPIGLAEVKCPNVDSIAEVTHVRLFGEGGTFSKREADELQKVLERSSQRTDALKDSLRVDMEALESSSLEQVRGDESFHIFIQERYSTVEWKSSRA</sequence>
<dbReference type="PANTHER" id="PTHR46609">
    <property type="entry name" value="EXONUCLEASE, PHAGE-TYPE/RECB, C-TERMINAL DOMAIN-CONTAINING PROTEIN"/>
    <property type="match status" value="1"/>
</dbReference>
<evidence type="ECO:0000313" key="2">
    <source>
        <dbReference type="EMBL" id="KAJ3604159.1"/>
    </source>
</evidence>
<accession>A0A9Q0EB45</accession>
<dbReference type="Gene3D" id="3.90.320.10">
    <property type="match status" value="1"/>
</dbReference>
<evidence type="ECO:0000259" key="1">
    <source>
        <dbReference type="Pfam" id="PF09588"/>
    </source>
</evidence>
<keyword evidence="3" id="KW-1185">Reference proteome</keyword>
<dbReference type="EMBL" id="JANIIK010000044">
    <property type="protein sequence ID" value="KAJ3604159.1"/>
    <property type="molecule type" value="Genomic_DNA"/>
</dbReference>
<dbReference type="OrthoDB" id="261614at2759"/>
<reference evidence="2" key="1">
    <citation type="submission" date="2022-07" db="EMBL/GenBank/DDBJ databases">
        <title>Chromosome-level genome of Muraenolepis orangiensis.</title>
        <authorList>
            <person name="Kim J."/>
        </authorList>
    </citation>
    <scope>NUCLEOTIDE SEQUENCE</scope>
    <source>
        <strain evidence="2">KU_S4_2022</strain>
        <tissue evidence="2">Muscle</tissue>
    </source>
</reference>
<feature type="domain" description="YqaJ viral recombinase" evidence="1">
    <location>
        <begin position="6"/>
        <end position="79"/>
    </location>
</feature>
<protein>
    <recommendedName>
        <fullName evidence="1">YqaJ viral recombinase domain-containing protein</fullName>
    </recommendedName>
</protein>
<evidence type="ECO:0000313" key="3">
    <source>
        <dbReference type="Proteomes" id="UP001148018"/>
    </source>
</evidence>
<gene>
    <name evidence="2" type="ORF">NHX12_028900</name>
</gene>
<dbReference type="AlphaFoldDB" id="A0A9Q0EB45"/>
<dbReference type="GO" id="GO:0006281">
    <property type="term" value="P:DNA repair"/>
    <property type="evidence" value="ECO:0007669"/>
    <property type="project" value="UniProtKB-ARBA"/>
</dbReference>
<dbReference type="Proteomes" id="UP001148018">
    <property type="component" value="Unassembled WGS sequence"/>
</dbReference>
<dbReference type="SUPFAM" id="SSF52980">
    <property type="entry name" value="Restriction endonuclease-like"/>
    <property type="match status" value="1"/>
</dbReference>
<dbReference type="InterPro" id="IPR019080">
    <property type="entry name" value="YqaJ_viral_recombinase"/>
</dbReference>
<dbReference type="InterPro" id="IPR011335">
    <property type="entry name" value="Restrct_endonuc-II-like"/>
</dbReference>